<comment type="caution">
    <text evidence="1">The sequence shown here is derived from an EMBL/GenBank/DDBJ whole genome shotgun (WGS) entry which is preliminary data.</text>
</comment>
<keyword evidence="2" id="KW-1185">Reference proteome</keyword>
<evidence type="ECO:0000313" key="2">
    <source>
        <dbReference type="Proteomes" id="UP000624709"/>
    </source>
</evidence>
<evidence type="ECO:0000313" key="1">
    <source>
        <dbReference type="EMBL" id="GIE65387.1"/>
    </source>
</evidence>
<accession>A0ABQ4B3Z5</accession>
<organism evidence="1 2">
    <name type="scientific">Actinoplanes palleronii</name>
    <dbReference type="NCBI Taxonomy" id="113570"/>
    <lineage>
        <taxon>Bacteria</taxon>
        <taxon>Bacillati</taxon>
        <taxon>Actinomycetota</taxon>
        <taxon>Actinomycetes</taxon>
        <taxon>Micromonosporales</taxon>
        <taxon>Micromonosporaceae</taxon>
        <taxon>Actinoplanes</taxon>
    </lineage>
</organism>
<dbReference type="Proteomes" id="UP000624709">
    <property type="component" value="Unassembled WGS sequence"/>
</dbReference>
<protein>
    <submittedName>
        <fullName evidence="1">Uncharacterized protein</fullName>
    </submittedName>
</protein>
<reference evidence="1 2" key="1">
    <citation type="submission" date="2021-01" db="EMBL/GenBank/DDBJ databases">
        <title>Whole genome shotgun sequence of Actinoplanes palleronii NBRC 14916.</title>
        <authorList>
            <person name="Komaki H."/>
            <person name="Tamura T."/>
        </authorList>
    </citation>
    <scope>NUCLEOTIDE SEQUENCE [LARGE SCALE GENOMIC DNA]</scope>
    <source>
        <strain evidence="1 2">NBRC 14916</strain>
    </source>
</reference>
<dbReference type="EMBL" id="BOMS01000018">
    <property type="protein sequence ID" value="GIE65387.1"/>
    <property type="molecule type" value="Genomic_DNA"/>
</dbReference>
<sequence>MITAEGCASCGMPKREHVQIWRPGVGWHGYIAPDKATIAMRMRARFRAAGRIGPQVTSEMVNTFVAAGDIYLDDGDIAAGLDAVLAMVDEVHAVEMAKLRGAIRLAQQSRNVWVKRAMDAGWKP</sequence>
<name>A0ABQ4B3Z5_9ACTN</name>
<gene>
    <name evidence="1" type="ORF">Apa02nite_014950</name>
</gene>
<proteinExistence type="predicted"/>